<sequence>MTTHIAAHRKASWLDGLKSTIAGLFTRPERKPCPPGTALKSSDCVPITTDEAVDLASEDSFPASDPPSYTGMSAN</sequence>
<proteinExistence type="predicted"/>
<dbReference type="RefSeq" id="WP_277864504.1">
    <property type="nucleotide sequence ID" value="NZ_JARRAG010000003.1"/>
</dbReference>
<reference evidence="2 3" key="1">
    <citation type="submission" date="2023-03" db="EMBL/GenBank/DDBJ databases">
        <title>Paludisphaera mucosa sp. nov. a novel planctomycete from northern fen.</title>
        <authorList>
            <person name="Ivanova A."/>
        </authorList>
    </citation>
    <scope>NUCLEOTIDE SEQUENCE [LARGE SCALE GENOMIC DNA]</scope>
    <source>
        <strain evidence="2 3">Pla2</strain>
    </source>
</reference>
<feature type="region of interest" description="Disordered" evidence="1">
    <location>
        <begin position="55"/>
        <end position="75"/>
    </location>
</feature>
<name>A0ABT6FKV5_9BACT</name>
<keyword evidence="3" id="KW-1185">Reference proteome</keyword>
<dbReference type="Proteomes" id="UP001216907">
    <property type="component" value="Unassembled WGS sequence"/>
</dbReference>
<comment type="caution">
    <text evidence="2">The sequence shown here is derived from an EMBL/GenBank/DDBJ whole genome shotgun (WGS) entry which is preliminary data.</text>
</comment>
<accession>A0ABT6FKV5</accession>
<gene>
    <name evidence="2" type="ORF">PZE19_30795</name>
</gene>
<evidence type="ECO:0000313" key="3">
    <source>
        <dbReference type="Proteomes" id="UP001216907"/>
    </source>
</evidence>
<organism evidence="2 3">
    <name type="scientific">Paludisphaera mucosa</name>
    <dbReference type="NCBI Taxonomy" id="3030827"/>
    <lineage>
        <taxon>Bacteria</taxon>
        <taxon>Pseudomonadati</taxon>
        <taxon>Planctomycetota</taxon>
        <taxon>Planctomycetia</taxon>
        <taxon>Isosphaerales</taxon>
        <taxon>Isosphaeraceae</taxon>
        <taxon>Paludisphaera</taxon>
    </lineage>
</organism>
<protein>
    <submittedName>
        <fullName evidence="2">Uncharacterized protein</fullName>
    </submittedName>
</protein>
<dbReference type="EMBL" id="JARRAG010000003">
    <property type="protein sequence ID" value="MDG3008177.1"/>
    <property type="molecule type" value="Genomic_DNA"/>
</dbReference>
<evidence type="ECO:0000256" key="1">
    <source>
        <dbReference type="SAM" id="MobiDB-lite"/>
    </source>
</evidence>
<evidence type="ECO:0000313" key="2">
    <source>
        <dbReference type="EMBL" id="MDG3008177.1"/>
    </source>
</evidence>